<dbReference type="GO" id="GO:0009317">
    <property type="term" value="C:acetyl-CoA carboxylase complex"/>
    <property type="evidence" value="ECO:0007669"/>
    <property type="project" value="InterPro"/>
</dbReference>
<name>A0A5J5BTT9_9ASTE</name>
<dbReference type="GO" id="GO:0035091">
    <property type="term" value="F:phosphatidylinositol binding"/>
    <property type="evidence" value="ECO:0007669"/>
    <property type="project" value="InterPro"/>
</dbReference>
<evidence type="ECO:0000256" key="1">
    <source>
        <dbReference type="ARBA" id="ARBA00007708"/>
    </source>
</evidence>
<keyword evidence="4" id="KW-1185">Reference proteome</keyword>
<reference evidence="3 4" key="1">
    <citation type="submission" date="2019-09" db="EMBL/GenBank/DDBJ databases">
        <title>A chromosome-level genome assembly of the Chinese tupelo Nyssa sinensis.</title>
        <authorList>
            <person name="Yang X."/>
            <person name="Kang M."/>
            <person name="Yang Y."/>
            <person name="Xiong H."/>
            <person name="Wang M."/>
            <person name="Zhang Z."/>
            <person name="Wang Z."/>
            <person name="Wu H."/>
            <person name="Ma T."/>
            <person name="Liu J."/>
            <person name="Xi Z."/>
        </authorList>
    </citation>
    <scope>NUCLEOTIDE SEQUENCE [LARGE SCALE GENOMIC DNA]</scope>
    <source>
        <strain evidence="3">J267</strain>
        <tissue evidence="3">Leaf</tissue>
    </source>
</reference>
<dbReference type="InterPro" id="IPR044836">
    <property type="entry name" value="TOL_plant"/>
</dbReference>
<dbReference type="GO" id="GO:0006633">
    <property type="term" value="P:fatty acid biosynthetic process"/>
    <property type="evidence" value="ECO:0007669"/>
    <property type="project" value="InterPro"/>
</dbReference>
<dbReference type="PANTHER" id="PTHR46646:SF1">
    <property type="entry name" value="TOM1-LIKE PROTEIN 1"/>
    <property type="match status" value="1"/>
</dbReference>
<dbReference type="GO" id="GO:0016743">
    <property type="term" value="F:carboxyl- or carbamoyltransferase activity"/>
    <property type="evidence" value="ECO:0007669"/>
    <property type="project" value="InterPro"/>
</dbReference>
<feature type="compositionally biased region" description="Basic and acidic residues" evidence="2">
    <location>
        <begin position="112"/>
        <end position="129"/>
    </location>
</feature>
<feature type="compositionally biased region" description="Basic and acidic residues" evidence="2">
    <location>
        <begin position="66"/>
        <end position="75"/>
    </location>
</feature>
<dbReference type="Proteomes" id="UP000325577">
    <property type="component" value="Linkage Group LG10"/>
</dbReference>
<comment type="similarity">
    <text evidence="1">Belongs to the TOM1 family.</text>
</comment>
<organism evidence="3 4">
    <name type="scientific">Nyssa sinensis</name>
    <dbReference type="NCBI Taxonomy" id="561372"/>
    <lineage>
        <taxon>Eukaryota</taxon>
        <taxon>Viridiplantae</taxon>
        <taxon>Streptophyta</taxon>
        <taxon>Embryophyta</taxon>
        <taxon>Tracheophyta</taxon>
        <taxon>Spermatophyta</taxon>
        <taxon>Magnoliopsida</taxon>
        <taxon>eudicotyledons</taxon>
        <taxon>Gunneridae</taxon>
        <taxon>Pentapetalae</taxon>
        <taxon>asterids</taxon>
        <taxon>Cornales</taxon>
        <taxon>Nyssaceae</taxon>
        <taxon>Nyssa</taxon>
    </lineage>
</organism>
<dbReference type="PANTHER" id="PTHR46646">
    <property type="entry name" value="TOM1-LIKE PROTEIN 1"/>
    <property type="match status" value="1"/>
</dbReference>
<dbReference type="InterPro" id="IPR001095">
    <property type="entry name" value="Acetyl_CoA_COase_a_su"/>
</dbReference>
<dbReference type="GO" id="GO:0043130">
    <property type="term" value="F:ubiquitin binding"/>
    <property type="evidence" value="ECO:0007669"/>
    <property type="project" value="InterPro"/>
</dbReference>
<dbReference type="GO" id="GO:0043328">
    <property type="term" value="P:protein transport to vacuole involved in ubiquitin-dependent protein catabolic process via the multivesicular body sorting pathway"/>
    <property type="evidence" value="ECO:0007669"/>
    <property type="project" value="InterPro"/>
</dbReference>
<dbReference type="AlphaFoldDB" id="A0A5J5BTT9"/>
<dbReference type="OrthoDB" id="196847at2759"/>
<dbReference type="EMBL" id="CM018033">
    <property type="protein sequence ID" value="KAA8544681.1"/>
    <property type="molecule type" value="Genomic_DNA"/>
</dbReference>
<protein>
    <submittedName>
        <fullName evidence="3">Uncharacterized protein</fullName>
    </submittedName>
</protein>
<feature type="region of interest" description="Disordered" evidence="2">
    <location>
        <begin position="61"/>
        <end position="129"/>
    </location>
</feature>
<evidence type="ECO:0000313" key="4">
    <source>
        <dbReference type="Proteomes" id="UP000325577"/>
    </source>
</evidence>
<sequence>MMKYADHHGFPIVTFVDTLGAFADLKSKELGQKALLKYEYLNKLSVVPSEPEPTMILVAVEPDDSPPVRKEDALVRKPAGSRGASQGRNNDDMMDDLDEMIFGKKAGGTSEGGHDTKKQQSPKDDLITF</sequence>
<accession>A0A5J5BTT9</accession>
<dbReference type="GO" id="GO:0003989">
    <property type="term" value="F:acetyl-CoA carboxylase activity"/>
    <property type="evidence" value="ECO:0007669"/>
    <property type="project" value="InterPro"/>
</dbReference>
<evidence type="ECO:0000256" key="2">
    <source>
        <dbReference type="SAM" id="MobiDB-lite"/>
    </source>
</evidence>
<evidence type="ECO:0000313" key="3">
    <source>
        <dbReference type="EMBL" id="KAA8544681.1"/>
    </source>
</evidence>
<gene>
    <name evidence="3" type="ORF">F0562_019472</name>
</gene>
<dbReference type="Pfam" id="PF03255">
    <property type="entry name" value="ACCA"/>
    <property type="match status" value="1"/>
</dbReference>
<proteinExistence type="inferred from homology"/>